<protein>
    <recommendedName>
        <fullName evidence="3">LPXTG cell wall anchor domain-containing protein</fullName>
    </recommendedName>
</protein>
<evidence type="ECO:0000313" key="2">
    <source>
        <dbReference type="Proteomes" id="UP001432071"/>
    </source>
</evidence>
<accession>A0ABZ1R3Q8</accession>
<sequence length="60" mass="6250">MAGLLTYSGRRASVSPWGLGGVVLGASVFLLRKRNDGRLPPSSAGKSQKLLALSSPELLL</sequence>
<evidence type="ECO:0000313" key="1">
    <source>
        <dbReference type="EMBL" id="WUN89347.1"/>
    </source>
</evidence>
<gene>
    <name evidence="1" type="ORF">OHT53_26405</name>
</gene>
<proteinExistence type="predicted"/>
<reference evidence="1" key="1">
    <citation type="submission" date="2022-10" db="EMBL/GenBank/DDBJ databases">
        <title>The complete genomes of actinobacterial strains from the NBC collection.</title>
        <authorList>
            <person name="Joergensen T.S."/>
            <person name="Alvarez Arevalo M."/>
            <person name="Sterndorff E.B."/>
            <person name="Faurdal D."/>
            <person name="Vuksanovic O."/>
            <person name="Mourched A.-S."/>
            <person name="Charusanti P."/>
            <person name="Shaw S."/>
            <person name="Blin K."/>
            <person name="Weber T."/>
        </authorList>
    </citation>
    <scope>NUCLEOTIDE SEQUENCE</scope>
    <source>
        <strain evidence="1">NBC_00302</strain>
    </source>
</reference>
<name>A0ABZ1R3Q8_9ACTN</name>
<evidence type="ECO:0008006" key="3">
    <source>
        <dbReference type="Google" id="ProtNLM"/>
    </source>
</evidence>
<keyword evidence="2" id="KW-1185">Reference proteome</keyword>
<dbReference type="GeneID" id="93764585"/>
<organism evidence="1 2">
    <name type="scientific">Streptomyces bobili</name>
    <dbReference type="NCBI Taxonomy" id="67280"/>
    <lineage>
        <taxon>Bacteria</taxon>
        <taxon>Bacillati</taxon>
        <taxon>Actinomycetota</taxon>
        <taxon>Actinomycetes</taxon>
        <taxon>Kitasatosporales</taxon>
        <taxon>Streptomycetaceae</taxon>
        <taxon>Streptomyces</taxon>
    </lineage>
</organism>
<dbReference type="Proteomes" id="UP001432071">
    <property type="component" value="Chromosome"/>
</dbReference>
<dbReference type="RefSeq" id="WP_328736274.1">
    <property type="nucleotide sequence ID" value="NZ_CP108038.1"/>
</dbReference>
<dbReference type="EMBL" id="CP108038">
    <property type="protein sequence ID" value="WUN89347.1"/>
    <property type="molecule type" value="Genomic_DNA"/>
</dbReference>